<feature type="region of interest" description="Disordered" evidence="1">
    <location>
        <begin position="129"/>
        <end position="153"/>
    </location>
</feature>
<proteinExistence type="predicted"/>
<evidence type="ECO:0000313" key="2">
    <source>
        <dbReference type="EMBL" id="ACO74933.1"/>
    </source>
</evidence>
<gene>
    <name evidence="2" type="ordered locus">LHK_01949</name>
</gene>
<sequence length="153" mass="15712">MLLQAPCQPCGPARGVSRSGCSQGKATMRTMMVPRPAEGMPAGNRPGQVPGTGLYRVAPRGVLGQASRKCSCCSWACFHDPKEIPRGTMEPAGRDGEYRSRLAVQGGAGSRQGWPLLPLRRTDMAGKAGPTGLAIIGNAGPAASRGSGPGEGL</sequence>
<accession>C1D8Z1</accession>
<keyword evidence="3" id="KW-1185">Reference proteome</keyword>
<dbReference type="AlphaFoldDB" id="C1D8Z1"/>
<dbReference type="KEGG" id="lhk:LHK_01949"/>
<name>C1D8Z1_LARHH</name>
<reference evidence="2 3" key="1">
    <citation type="journal article" date="2009" name="PLoS Genet.">
        <title>The complete genome and proteome of Laribacter hongkongensis reveal potential mechanisms for adaptations to different temperatures and habitats.</title>
        <authorList>
            <person name="Woo P.C."/>
            <person name="Lau S.K."/>
            <person name="Tse H."/>
            <person name="Teng J.L."/>
            <person name="Curreem S.O."/>
            <person name="Tsang A.K."/>
            <person name="Fan R.Y."/>
            <person name="Wong G.K."/>
            <person name="Huang Y."/>
            <person name="Loman N.J."/>
            <person name="Snyder L.A."/>
            <person name="Cai J.J."/>
            <person name="Huang J.D."/>
            <person name="Mak W."/>
            <person name="Pallen M.J."/>
            <person name="Lok S."/>
            <person name="Yuen K.Y."/>
        </authorList>
    </citation>
    <scope>NUCLEOTIDE SEQUENCE [LARGE SCALE GENOMIC DNA]</scope>
    <source>
        <strain evidence="2 3">HLHK9</strain>
    </source>
</reference>
<feature type="compositionally biased region" description="Low complexity" evidence="1">
    <location>
        <begin position="137"/>
        <end position="146"/>
    </location>
</feature>
<dbReference type="EMBL" id="CP001154">
    <property type="protein sequence ID" value="ACO74933.1"/>
    <property type="molecule type" value="Genomic_DNA"/>
</dbReference>
<dbReference type="HOGENOM" id="CLU_1710968_0_0_4"/>
<protein>
    <submittedName>
        <fullName evidence="2">Uncharacterized protein</fullName>
    </submittedName>
</protein>
<evidence type="ECO:0000256" key="1">
    <source>
        <dbReference type="SAM" id="MobiDB-lite"/>
    </source>
</evidence>
<dbReference type="STRING" id="557598.LHK_01949"/>
<evidence type="ECO:0000313" key="3">
    <source>
        <dbReference type="Proteomes" id="UP000002010"/>
    </source>
</evidence>
<organism evidence="2 3">
    <name type="scientific">Laribacter hongkongensis (strain HLHK9)</name>
    <dbReference type="NCBI Taxonomy" id="557598"/>
    <lineage>
        <taxon>Bacteria</taxon>
        <taxon>Pseudomonadati</taxon>
        <taxon>Pseudomonadota</taxon>
        <taxon>Betaproteobacteria</taxon>
        <taxon>Neisseriales</taxon>
        <taxon>Aquaspirillaceae</taxon>
        <taxon>Laribacter</taxon>
    </lineage>
</organism>
<dbReference type="Proteomes" id="UP000002010">
    <property type="component" value="Chromosome"/>
</dbReference>